<evidence type="ECO:0000313" key="2">
    <source>
        <dbReference type="EMBL" id="MFD2520406.1"/>
    </source>
</evidence>
<dbReference type="Pfam" id="PF12680">
    <property type="entry name" value="SnoaL_2"/>
    <property type="match status" value="1"/>
</dbReference>
<organism evidence="2 3">
    <name type="scientific">Emticicia soli</name>
    <dbReference type="NCBI Taxonomy" id="2027878"/>
    <lineage>
        <taxon>Bacteria</taxon>
        <taxon>Pseudomonadati</taxon>
        <taxon>Bacteroidota</taxon>
        <taxon>Cytophagia</taxon>
        <taxon>Cytophagales</taxon>
        <taxon>Leadbetterellaceae</taxon>
        <taxon>Emticicia</taxon>
    </lineage>
</organism>
<dbReference type="SUPFAM" id="SSF54427">
    <property type="entry name" value="NTF2-like"/>
    <property type="match status" value="1"/>
</dbReference>
<sequence length="137" mass="15623">MKKILVLVILVIIAIAAKLPKASKAEIARRGFTAAINKDTESFVKMCDDNVVISIHSDDSEIPKETFKGKQGAREYMERRKTYETYNFTNMQFKELGEKVIVTGHFEGKLYGKPTYTNDYAGIAIFNGDKIQYYYAF</sequence>
<dbReference type="Gene3D" id="3.10.450.50">
    <property type="match status" value="1"/>
</dbReference>
<dbReference type="RefSeq" id="WP_340239055.1">
    <property type="nucleotide sequence ID" value="NZ_JBBEWC010000011.1"/>
</dbReference>
<dbReference type="Proteomes" id="UP001597510">
    <property type="component" value="Unassembled WGS sequence"/>
</dbReference>
<protein>
    <submittedName>
        <fullName evidence="2">Nuclear transport factor 2 family protein</fullName>
    </submittedName>
</protein>
<gene>
    <name evidence="2" type="ORF">ACFSR2_05905</name>
</gene>
<feature type="domain" description="SnoaL-like" evidence="1">
    <location>
        <begin position="29"/>
        <end position="132"/>
    </location>
</feature>
<name>A0ABW5J311_9BACT</name>
<evidence type="ECO:0000259" key="1">
    <source>
        <dbReference type="Pfam" id="PF12680"/>
    </source>
</evidence>
<accession>A0ABW5J311</accession>
<dbReference type="InterPro" id="IPR037401">
    <property type="entry name" value="SnoaL-like"/>
</dbReference>
<comment type="caution">
    <text evidence="2">The sequence shown here is derived from an EMBL/GenBank/DDBJ whole genome shotgun (WGS) entry which is preliminary data.</text>
</comment>
<keyword evidence="3" id="KW-1185">Reference proteome</keyword>
<dbReference type="InterPro" id="IPR032710">
    <property type="entry name" value="NTF2-like_dom_sf"/>
</dbReference>
<reference evidence="3" key="1">
    <citation type="journal article" date="2019" name="Int. J. Syst. Evol. Microbiol.">
        <title>The Global Catalogue of Microorganisms (GCM) 10K type strain sequencing project: providing services to taxonomists for standard genome sequencing and annotation.</title>
        <authorList>
            <consortium name="The Broad Institute Genomics Platform"/>
            <consortium name="The Broad Institute Genome Sequencing Center for Infectious Disease"/>
            <person name="Wu L."/>
            <person name="Ma J."/>
        </authorList>
    </citation>
    <scope>NUCLEOTIDE SEQUENCE [LARGE SCALE GENOMIC DNA]</scope>
    <source>
        <strain evidence="3">KCTC 52344</strain>
    </source>
</reference>
<evidence type="ECO:0000313" key="3">
    <source>
        <dbReference type="Proteomes" id="UP001597510"/>
    </source>
</evidence>
<dbReference type="EMBL" id="JBHULC010000005">
    <property type="protein sequence ID" value="MFD2520406.1"/>
    <property type="molecule type" value="Genomic_DNA"/>
</dbReference>
<proteinExistence type="predicted"/>